<gene>
    <name evidence="2" type="ORF">UFOPK3124_01213</name>
</gene>
<keyword evidence="1" id="KW-0472">Membrane</keyword>
<organism evidence="2">
    <name type="scientific">freshwater metagenome</name>
    <dbReference type="NCBI Taxonomy" id="449393"/>
    <lineage>
        <taxon>unclassified sequences</taxon>
        <taxon>metagenomes</taxon>
        <taxon>ecological metagenomes</taxon>
    </lineage>
</organism>
<keyword evidence="1" id="KW-0812">Transmembrane</keyword>
<evidence type="ECO:0000256" key="1">
    <source>
        <dbReference type="SAM" id="Phobius"/>
    </source>
</evidence>
<keyword evidence="1" id="KW-1133">Transmembrane helix</keyword>
<feature type="transmembrane region" description="Helical" evidence="1">
    <location>
        <begin position="94"/>
        <end position="114"/>
    </location>
</feature>
<sequence length="122" mass="12687">MYSGYEVIDCVAISVLATPFSRSALRTAAATLEASERADLLLAAIAVAVALRRTASGVTFTVPSAFTEMERVGAAAIDAGASANPPIKESATEAIANFFIYVGFIGSSVLLSLCENHGRICR</sequence>
<accession>A0A6J6ZUU6</accession>
<dbReference type="AlphaFoldDB" id="A0A6J6ZUU6"/>
<proteinExistence type="predicted"/>
<evidence type="ECO:0000313" key="2">
    <source>
        <dbReference type="EMBL" id="CAB4824212.1"/>
    </source>
</evidence>
<reference evidence="2" key="1">
    <citation type="submission" date="2020-05" db="EMBL/GenBank/DDBJ databases">
        <authorList>
            <person name="Chiriac C."/>
            <person name="Salcher M."/>
            <person name="Ghai R."/>
            <person name="Kavagutti S V."/>
        </authorList>
    </citation>
    <scope>NUCLEOTIDE SEQUENCE</scope>
</reference>
<name>A0A6J6ZUU6_9ZZZZ</name>
<dbReference type="EMBL" id="CAFAAY010000138">
    <property type="protein sequence ID" value="CAB4824212.1"/>
    <property type="molecule type" value="Genomic_DNA"/>
</dbReference>
<protein>
    <submittedName>
        <fullName evidence="2">Unannotated protein</fullName>
    </submittedName>
</protein>